<dbReference type="InterPro" id="IPR012373">
    <property type="entry name" value="Ferrdict_sens_TM"/>
</dbReference>
<dbReference type="InterPro" id="IPR032623">
    <property type="entry name" value="FecR_N"/>
</dbReference>
<feature type="transmembrane region" description="Helical" evidence="1">
    <location>
        <begin position="116"/>
        <end position="136"/>
    </location>
</feature>
<feature type="domain" description="FecR N-terminal" evidence="3">
    <location>
        <begin position="48"/>
        <end position="89"/>
    </location>
</feature>
<evidence type="ECO:0000256" key="1">
    <source>
        <dbReference type="SAM" id="Phobius"/>
    </source>
</evidence>
<dbReference type="AlphaFoldDB" id="A0A5N1JZG8"/>
<evidence type="ECO:0000259" key="3">
    <source>
        <dbReference type="Pfam" id="PF16220"/>
    </source>
</evidence>
<evidence type="ECO:0000313" key="4">
    <source>
        <dbReference type="EMBL" id="KAA9368639.1"/>
    </source>
</evidence>
<dbReference type="Pfam" id="PF04773">
    <property type="entry name" value="FecR"/>
    <property type="match status" value="1"/>
</dbReference>
<comment type="caution">
    <text evidence="4">The sequence shown here is derived from an EMBL/GenBank/DDBJ whole genome shotgun (WGS) entry which is preliminary data.</text>
</comment>
<dbReference type="Gene3D" id="2.60.120.1440">
    <property type="match status" value="1"/>
</dbReference>
<accession>A0A5N1JZG8</accession>
<feature type="domain" description="FecR protein" evidence="2">
    <location>
        <begin position="150"/>
        <end position="236"/>
    </location>
</feature>
<sequence length="358" mass="38935">MLRNHPQYGGQTSPESAYALPHSARRTGSGMMRAAAKKQDKTQPLIQEQAVDWLMQLQASPKDMAIVEACALWRASDARHELAFAKASRVFSDSRFLLLQDTDFARTAARKPRYPVRAALSFMLLFGVLAGGFIAFDGPMRLRADAMSASSEMPVIKLEDGSTVQLNAGSAIAFVMTEGERQVQLLRGEAYFIVAPDPQRPFTVRAANGEVTALGTEFDVKLKDGGADVVVTEHAVQVQTSATSSTRSPLDTLRLEQGHSVVYDNENGIGQVAVIDPELAASWRSGRLIFEDQPLGHVVEDIARHLPGRVMIASSDLAERRITGTFDLSAPSTALDDFIKAFDLKAVRVGSLLTVLHN</sequence>
<dbReference type="PANTHER" id="PTHR30273:SF2">
    <property type="entry name" value="PROTEIN FECR"/>
    <property type="match status" value="1"/>
</dbReference>
<evidence type="ECO:0000313" key="5">
    <source>
        <dbReference type="Proteomes" id="UP000327108"/>
    </source>
</evidence>
<keyword evidence="1" id="KW-0812">Transmembrane</keyword>
<dbReference type="Gene3D" id="3.55.50.30">
    <property type="match status" value="1"/>
</dbReference>
<evidence type="ECO:0000259" key="2">
    <source>
        <dbReference type="Pfam" id="PF04773"/>
    </source>
</evidence>
<protein>
    <submittedName>
        <fullName evidence="4">FecR family protein</fullName>
    </submittedName>
</protein>
<dbReference type="GO" id="GO:0016989">
    <property type="term" value="F:sigma factor antagonist activity"/>
    <property type="evidence" value="ECO:0007669"/>
    <property type="project" value="TreeGrafter"/>
</dbReference>
<name>A0A5N1JZG8_9HYPH</name>
<organism evidence="4 5">
    <name type="scientific">Ochrobactrum quorumnocens</name>
    <dbReference type="NCBI Taxonomy" id="271865"/>
    <lineage>
        <taxon>Bacteria</taxon>
        <taxon>Pseudomonadati</taxon>
        <taxon>Pseudomonadota</taxon>
        <taxon>Alphaproteobacteria</taxon>
        <taxon>Hyphomicrobiales</taxon>
        <taxon>Brucellaceae</taxon>
        <taxon>Brucella/Ochrobactrum group</taxon>
        <taxon>Ochrobactrum</taxon>
    </lineage>
</organism>
<keyword evidence="1" id="KW-0472">Membrane</keyword>
<dbReference type="EMBL" id="VYXQ01000007">
    <property type="protein sequence ID" value="KAA9368639.1"/>
    <property type="molecule type" value="Genomic_DNA"/>
</dbReference>
<keyword evidence="5" id="KW-1185">Reference proteome</keyword>
<dbReference type="InterPro" id="IPR006860">
    <property type="entry name" value="FecR"/>
</dbReference>
<dbReference type="PIRSF" id="PIRSF018266">
    <property type="entry name" value="FecR"/>
    <property type="match status" value="1"/>
</dbReference>
<dbReference type="PANTHER" id="PTHR30273">
    <property type="entry name" value="PERIPLASMIC SIGNAL SENSOR AND SIGMA FACTOR ACTIVATOR FECR-RELATED"/>
    <property type="match status" value="1"/>
</dbReference>
<proteinExistence type="predicted"/>
<dbReference type="Pfam" id="PF16220">
    <property type="entry name" value="DUF4880"/>
    <property type="match status" value="1"/>
</dbReference>
<dbReference type="Proteomes" id="UP000327108">
    <property type="component" value="Unassembled WGS sequence"/>
</dbReference>
<keyword evidence="1" id="KW-1133">Transmembrane helix</keyword>
<reference evidence="4 5" key="1">
    <citation type="submission" date="2019-09" db="EMBL/GenBank/DDBJ databases">
        <title>Biological control of the noxious weed angled onion (Allium triquetrum) thwarted by endophytic bacteria in Victoria, Australia.</title>
        <authorList>
            <person name="Tehranchian P."/>
            <person name="Adair R.J."/>
            <person name="Van T.H."/>
            <person name="Morrison P.D."/>
            <person name="Williams H."/>
            <person name="Lawrie A.C."/>
        </authorList>
    </citation>
    <scope>NUCLEOTIDE SEQUENCE [LARGE SCALE GENOMIC DNA]</scope>
    <source>
        <strain evidence="4 5">RPTAtOch1</strain>
    </source>
</reference>
<gene>
    <name evidence="4" type="ORF">F3W84_09835</name>
</gene>